<feature type="region of interest" description="Disordered" evidence="1">
    <location>
        <begin position="50"/>
        <end position="119"/>
    </location>
</feature>
<dbReference type="Gene3D" id="3.30.10.20">
    <property type="match status" value="1"/>
</dbReference>
<accession>A0A7H8NBC7</accession>
<gene>
    <name evidence="3" type="ORF">HUT08_17605</name>
</gene>
<protein>
    <recommendedName>
        <fullName evidence="5">PASTA domain-containing protein</fullName>
    </recommendedName>
</protein>
<feature type="region of interest" description="Disordered" evidence="1">
    <location>
        <begin position="1"/>
        <end position="28"/>
    </location>
</feature>
<feature type="transmembrane region" description="Helical" evidence="2">
    <location>
        <begin position="29"/>
        <end position="50"/>
    </location>
</feature>
<evidence type="ECO:0000256" key="2">
    <source>
        <dbReference type="SAM" id="Phobius"/>
    </source>
</evidence>
<evidence type="ECO:0000313" key="4">
    <source>
        <dbReference type="Proteomes" id="UP000509303"/>
    </source>
</evidence>
<proteinExistence type="predicted"/>
<organism evidence="3 4">
    <name type="scientific">Streptomyces buecherae</name>
    <dbReference type="NCBI Taxonomy" id="2763006"/>
    <lineage>
        <taxon>Bacteria</taxon>
        <taxon>Bacillati</taxon>
        <taxon>Actinomycetota</taxon>
        <taxon>Actinomycetes</taxon>
        <taxon>Kitasatosporales</taxon>
        <taxon>Streptomycetaceae</taxon>
        <taxon>Streptomyces</taxon>
    </lineage>
</organism>
<evidence type="ECO:0008006" key="5">
    <source>
        <dbReference type="Google" id="ProtNLM"/>
    </source>
</evidence>
<dbReference type="Proteomes" id="UP000509303">
    <property type="component" value="Chromosome"/>
</dbReference>
<reference evidence="3 4" key="1">
    <citation type="submission" date="2020-06" db="EMBL/GenBank/DDBJ databases">
        <title>Genome mining for natural products.</title>
        <authorList>
            <person name="Zhang B."/>
            <person name="Shi J."/>
            <person name="Ge H."/>
        </authorList>
    </citation>
    <scope>NUCLEOTIDE SEQUENCE [LARGE SCALE GENOMIC DNA]</scope>
    <source>
        <strain evidence="3 4">NA00687</strain>
    </source>
</reference>
<keyword evidence="2" id="KW-1133">Transmembrane helix</keyword>
<dbReference type="RefSeq" id="WP_176162773.1">
    <property type="nucleotide sequence ID" value="NZ_CP054929.1"/>
</dbReference>
<keyword evidence="2" id="KW-0472">Membrane</keyword>
<feature type="compositionally biased region" description="Pro residues" evidence="1">
    <location>
        <begin position="8"/>
        <end position="21"/>
    </location>
</feature>
<dbReference type="AlphaFoldDB" id="A0A7H8NBC7"/>
<keyword evidence="4" id="KW-1185">Reference proteome</keyword>
<evidence type="ECO:0000313" key="3">
    <source>
        <dbReference type="EMBL" id="QKW51048.1"/>
    </source>
</evidence>
<feature type="compositionally biased region" description="Pro residues" evidence="1">
    <location>
        <begin position="75"/>
        <end position="89"/>
    </location>
</feature>
<evidence type="ECO:0000256" key="1">
    <source>
        <dbReference type="SAM" id="MobiDB-lite"/>
    </source>
</evidence>
<dbReference type="EMBL" id="CP054929">
    <property type="protein sequence ID" value="QKW51048.1"/>
    <property type="molecule type" value="Genomic_DNA"/>
</dbReference>
<keyword evidence="2" id="KW-0812">Transmembrane</keyword>
<name>A0A7H8NBC7_9ACTN</name>
<sequence>MNDLSQQPPGPNWATPPPPPPRKTRKQKALIAAAVTFGALLAIGVIGAIADDGDEDDGKTADRVAAPKTTAPEPSQSPTPDATPTPPEPATEDATPSEKPTPEATRENTEEEKEEEKTALLPDFVGRQLQAAQDAAQEAGFYNLTSHDVTGENRFQVYDRNWHICSQTPDPGAHAPDVQVDFGVVKNNETCP</sequence>